<sequence length="162" mass="18807">MKKWTHLLKHSLKLPKKKAVFALNRSEMFDAIVFLLALTFMATTAYSIPFFQAKPSEFQDMPWLLAVVYFYIIYYSLSLIALILGVSSIAFIARIGSALLNRRLAYRLLWKICAYFFTVPILGFIVLAVLYPVAISWWLYGSVIYILFLTFRVIVVYPRRDA</sequence>
<proteinExistence type="predicted"/>
<dbReference type="OrthoDB" id="2884954at2"/>
<evidence type="ECO:0000313" key="3">
    <source>
        <dbReference type="Proteomes" id="UP000199516"/>
    </source>
</evidence>
<protein>
    <recommendedName>
        <fullName evidence="4">Yip1 domain-containing protein</fullName>
    </recommendedName>
</protein>
<evidence type="ECO:0008006" key="4">
    <source>
        <dbReference type="Google" id="ProtNLM"/>
    </source>
</evidence>
<dbReference type="EMBL" id="FONT01000007">
    <property type="protein sequence ID" value="SFE96874.1"/>
    <property type="molecule type" value="Genomic_DNA"/>
</dbReference>
<evidence type="ECO:0000256" key="1">
    <source>
        <dbReference type="SAM" id="Phobius"/>
    </source>
</evidence>
<gene>
    <name evidence="2" type="ORF">SAMN05192532_10727</name>
</gene>
<evidence type="ECO:0000313" key="2">
    <source>
        <dbReference type="EMBL" id="SFE96874.1"/>
    </source>
</evidence>
<keyword evidence="1" id="KW-1133">Transmembrane helix</keyword>
<name>A0A1I2EUS0_9BACI</name>
<keyword evidence="1" id="KW-0812">Transmembrane</keyword>
<feature type="transmembrane region" description="Helical" evidence="1">
    <location>
        <begin position="108"/>
        <end position="131"/>
    </location>
</feature>
<reference evidence="2 3" key="1">
    <citation type="submission" date="2016-10" db="EMBL/GenBank/DDBJ databases">
        <authorList>
            <person name="de Groot N.N."/>
        </authorList>
    </citation>
    <scope>NUCLEOTIDE SEQUENCE [LARGE SCALE GENOMIC DNA]</scope>
    <source>
        <strain evidence="2 3">DSM 23995</strain>
    </source>
</reference>
<organism evidence="2 3">
    <name type="scientific">Alteribacillus iranensis</name>
    <dbReference type="NCBI Taxonomy" id="930128"/>
    <lineage>
        <taxon>Bacteria</taxon>
        <taxon>Bacillati</taxon>
        <taxon>Bacillota</taxon>
        <taxon>Bacilli</taxon>
        <taxon>Bacillales</taxon>
        <taxon>Bacillaceae</taxon>
        <taxon>Alteribacillus</taxon>
    </lineage>
</organism>
<dbReference type="RefSeq" id="WP_091663174.1">
    <property type="nucleotide sequence ID" value="NZ_FONT01000007.1"/>
</dbReference>
<feature type="transmembrane region" description="Helical" evidence="1">
    <location>
        <begin position="63"/>
        <end position="96"/>
    </location>
</feature>
<dbReference type="AlphaFoldDB" id="A0A1I2EUS0"/>
<dbReference type="Pfam" id="PF06691">
    <property type="entry name" value="DUF1189"/>
    <property type="match status" value="1"/>
</dbReference>
<keyword evidence="1" id="KW-0472">Membrane</keyword>
<dbReference type="InterPro" id="IPR009574">
    <property type="entry name" value="DUF1189"/>
</dbReference>
<dbReference type="Proteomes" id="UP000199516">
    <property type="component" value="Unassembled WGS sequence"/>
</dbReference>
<feature type="transmembrane region" description="Helical" evidence="1">
    <location>
        <begin position="137"/>
        <end position="157"/>
    </location>
</feature>
<keyword evidence="3" id="KW-1185">Reference proteome</keyword>
<accession>A0A1I2EUS0</accession>